<dbReference type="RefSeq" id="WP_115079933.1">
    <property type="nucleotide sequence ID" value="NZ_CP022313.1"/>
</dbReference>
<evidence type="ECO:0000313" key="2">
    <source>
        <dbReference type="EMBL" id="AXJ08084.1"/>
    </source>
</evidence>
<sequence length="112" mass="12726">MSLTLLLRCSDLASTRDHYRDVLGFSVTDSFETTVTVEFEGSRLIFTEQDLWRQPVSCSGTFYFLVSDIEGYYASIKGQADIVWPLQDMPYGSRDFGVRDCNGYHLAFSQIA</sequence>
<name>A0A345V5T2_PSEFL</name>
<feature type="domain" description="VOC" evidence="1">
    <location>
        <begin position="1"/>
        <end position="111"/>
    </location>
</feature>
<dbReference type="SUPFAM" id="SSF54593">
    <property type="entry name" value="Glyoxalase/Bleomycin resistance protein/Dihydroxybiphenyl dioxygenase"/>
    <property type="match status" value="1"/>
</dbReference>
<dbReference type="Pfam" id="PF00903">
    <property type="entry name" value="Glyoxalase"/>
    <property type="match status" value="1"/>
</dbReference>
<dbReference type="InterPro" id="IPR037523">
    <property type="entry name" value="VOC_core"/>
</dbReference>
<protein>
    <submittedName>
        <fullName evidence="2">Bleomycin resistance family protein</fullName>
    </submittedName>
</protein>
<proteinExistence type="predicted"/>
<dbReference type="InterPro" id="IPR004360">
    <property type="entry name" value="Glyas_Fos-R_dOase_dom"/>
</dbReference>
<dbReference type="InterPro" id="IPR029068">
    <property type="entry name" value="Glyas_Bleomycin-R_OHBP_Dase"/>
</dbReference>
<dbReference type="Gene3D" id="3.10.180.10">
    <property type="entry name" value="2,3-Dihydroxybiphenyl 1,2-Dioxygenase, domain 1"/>
    <property type="match status" value="1"/>
</dbReference>
<dbReference type="Proteomes" id="UP000254535">
    <property type="component" value="Chromosome"/>
</dbReference>
<dbReference type="EMBL" id="CP022313">
    <property type="protein sequence ID" value="AXJ08084.1"/>
    <property type="molecule type" value="Genomic_DNA"/>
</dbReference>
<dbReference type="AlphaFoldDB" id="A0A345V5T2"/>
<gene>
    <name evidence="2" type="ORF">CFN16_11300</name>
</gene>
<accession>A0A345V5T2</accession>
<evidence type="ECO:0000313" key="3">
    <source>
        <dbReference type="Proteomes" id="UP000254535"/>
    </source>
</evidence>
<dbReference type="PROSITE" id="PS51819">
    <property type="entry name" value="VOC"/>
    <property type="match status" value="1"/>
</dbReference>
<reference evidence="2 3" key="1">
    <citation type="submission" date="2017-07" db="EMBL/GenBank/DDBJ databases">
        <title>Genome sequence of Pseudomonas NEP1.</title>
        <authorList>
            <person name="Nascimento F.X."/>
        </authorList>
    </citation>
    <scope>NUCLEOTIDE SEQUENCE [LARGE SCALE GENOMIC DNA]</scope>
    <source>
        <strain evidence="2 3">NEP1</strain>
    </source>
</reference>
<organism evidence="2 3">
    <name type="scientific">Pseudomonas fluorescens</name>
    <dbReference type="NCBI Taxonomy" id="294"/>
    <lineage>
        <taxon>Bacteria</taxon>
        <taxon>Pseudomonadati</taxon>
        <taxon>Pseudomonadota</taxon>
        <taxon>Gammaproteobacteria</taxon>
        <taxon>Pseudomonadales</taxon>
        <taxon>Pseudomonadaceae</taxon>
        <taxon>Pseudomonas</taxon>
    </lineage>
</organism>
<evidence type="ECO:0000259" key="1">
    <source>
        <dbReference type="PROSITE" id="PS51819"/>
    </source>
</evidence>